<evidence type="ECO:0000256" key="3">
    <source>
        <dbReference type="ARBA" id="ARBA00022448"/>
    </source>
</evidence>
<dbReference type="PANTHER" id="PTHR30469">
    <property type="entry name" value="MULTIDRUG RESISTANCE PROTEIN MDTA"/>
    <property type="match status" value="1"/>
</dbReference>
<dbReference type="Proteomes" id="UP000319828">
    <property type="component" value="Unassembled WGS sequence"/>
</dbReference>
<dbReference type="EMBL" id="VMKJ01000048">
    <property type="protein sequence ID" value="TVO33077.1"/>
    <property type="molecule type" value="Genomic_DNA"/>
</dbReference>
<dbReference type="InterPro" id="IPR006143">
    <property type="entry name" value="RND_pump_MFP"/>
</dbReference>
<evidence type="ECO:0000259" key="6">
    <source>
        <dbReference type="Pfam" id="PF25967"/>
    </source>
</evidence>
<keyword evidence="3" id="KW-0813">Transport</keyword>
<dbReference type="InterPro" id="IPR058625">
    <property type="entry name" value="MdtA-like_BSH"/>
</dbReference>
<feature type="domain" description="Multidrug resistance protein MdtA-like barrel-sandwich hybrid" evidence="5">
    <location>
        <begin position="64"/>
        <end position="181"/>
    </location>
</feature>
<dbReference type="NCBIfam" id="TIGR01730">
    <property type="entry name" value="RND_mfp"/>
    <property type="match status" value="1"/>
</dbReference>
<accession>A0A557NXG3</accession>
<dbReference type="Gene3D" id="2.40.50.100">
    <property type="match status" value="1"/>
</dbReference>
<comment type="caution">
    <text evidence="7">The sequence shown here is derived from an EMBL/GenBank/DDBJ whole genome shotgun (WGS) entry which is preliminary data.</text>
</comment>
<dbReference type="PROSITE" id="PS51257">
    <property type="entry name" value="PROKAR_LIPOPROTEIN"/>
    <property type="match status" value="1"/>
</dbReference>
<dbReference type="Gene3D" id="2.40.30.170">
    <property type="match status" value="1"/>
</dbReference>
<dbReference type="Pfam" id="PF25917">
    <property type="entry name" value="BSH_RND"/>
    <property type="match status" value="1"/>
</dbReference>
<dbReference type="Gene3D" id="1.10.287.470">
    <property type="entry name" value="Helix hairpin bin"/>
    <property type="match status" value="1"/>
</dbReference>
<comment type="similarity">
    <text evidence="2">Belongs to the membrane fusion protein (MFP) (TC 8.A.1) family.</text>
</comment>
<reference evidence="7 8" key="1">
    <citation type="submission" date="2019-07" db="EMBL/GenBank/DDBJ databases">
        <title>The draft genome sequence of Vibrio algivorus M1486.</title>
        <authorList>
            <person name="Meng X."/>
        </authorList>
    </citation>
    <scope>NUCLEOTIDE SEQUENCE [LARGE SCALE GENOMIC DNA]</scope>
    <source>
        <strain evidence="7 8">M1486</strain>
    </source>
</reference>
<dbReference type="RefSeq" id="WP_144389020.1">
    <property type="nucleotide sequence ID" value="NZ_CANNCB010000053.1"/>
</dbReference>
<dbReference type="Pfam" id="PF25876">
    <property type="entry name" value="HH_MFP_RND"/>
    <property type="match status" value="1"/>
</dbReference>
<proteinExistence type="inferred from homology"/>
<dbReference type="OrthoDB" id="2110899at2"/>
<dbReference type="PANTHER" id="PTHR30469:SF20">
    <property type="entry name" value="EFFLUX RND TRANSPORTER PERIPLASMIC ADAPTOR SUBUNIT"/>
    <property type="match status" value="1"/>
</dbReference>
<organism evidence="7 8">
    <name type="scientific">Vibrio algivorus</name>
    <dbReference type="NCBI Taxonomy" id="1667024"/>
    <lineage>
        <taxon>Bacteria</taxon>
        <taxon>Pseudomonadati</taxon>
        <taxon>Pseudomonadota</taxon>
        <taxon>Gammaproteobacteria</taxon>
        <taxon>Vibrionales</taxon>
        <taxon>Vibrionaceae</taxon>
        <taxon>Vibrio</taxon>
    </lineage>
</organism>
<protein>
    <submittedName>
        <fullName evidence="7">Efflux RND transporter periplasmic adaptor subunit</fullName>
    </submittedName>
</protein>
<comment type="subcellular location">
    <subcellularLocation>
        <location evidence="1">Cell envelope</location>
    </subcellularLocation>
</comment>
<evidence type="ECO:0000313" key="7">
    <source>
        <dbReference type="EMBL" id="TVO33077.1"/>
    </source>
</evidence>
<dbReference type="AlphaFoldDB" id="A0A557NXG3"/>
<dbReference type="InterPro" id="IPR058624">
    <property type="entry name" value="MdtA-like_HH"/>
</dbReference>
<dbReference type="Gene3D" id="2.40.420.20">
    <property type="match status" value="1"/>
</dbReference>
<evidence type="ECO:0000259" key="5">
    <source>
        <dbReference type="Pfam" id="PF25917"/>
    </source>
</evidence>
<dbReference type="GO" id="GO:1990281">
    <property type="term" value="C:efflux pump complex"/>
    <property type="evidence" value="ECO:0007669"/>
    <property type="project" value="TreeGrafter"/>
</dbReference>
<dbReference type="GO" id="GO:0015562">
    <property type="term" value="F:efflux transmembrane transporter activity"/>
    <property type="evidence" value="ECO:0007669"/>
    <property type="project" value="TreeGrafter"/>
</dbReference>
<dbReference type="Pfam" id="PF25967">
    <property type="entry name" value="RND-MFP_C"/>
    <property type="match status" value="1"/>
</dbReference>
<gene>
    <name evidence="7" type="ORF">FOF44_16095</name>
</gene>
<dbReference type="InterPro" id="IPR058627">
    <property type="entry name" value="MdtA-like_C"/>
</dbReference>
<feature type="domain" description="Multidrug resistance protein MdtA-like C-terminal permuted SH3" evidence="6">
    <location>
        <begin position="285"/>
        <end position="343"/>
    </location>
</feature>
<evidence type="ECO:0000259" key="4">
    <source>
        <dbReference type="Pfam" id="PF25876"/>
    </source>
</evidence>
<evidence type="ECO:0000313" key="8">
    <source>
        <dbReference type="Proteomes" id="UP000319828"/>
    </source>
</evidence>
<evidence type="ECO:0000256" key="1">
    <source>
        <dbReference type="ARBA" id="ARBA00004196"/>
    </source>
</evidence>
<sequence length="360" mass="40011">MTSFILRFSFMIMSVFLIGCGTESVEVSEPVVRPVKLLKISDPAYASKHVFPAKVAATKRSELAFRLSGHLTELFLNEGDTVKKGMVLARLDNRDTRNAFLHREAEHELAEADFKRKEKLLHRKLISQADYDLAKAQVKSARANLASARDQLSYTELKAPYDGVIAKILIDNYQMVQANQSILVLQKDRSIDVVIQVPETLMNHLFRLYPNPSIHANVSFAIRPDLKFPAKIREHSTQITPGTQSYEVTFTLPQPKEVTVLPGMSAELMVNFTSEQSTQIQAILPANAISKRDSDGKSIIWVMDEETGVVHSKVVSIGRITGEGVEITHGVNIGDQVVIAGVQSLVEGLKVKPLRQQRGV</sequence>
<feature type="domain" description="Multidrug resistance protein MdtA-like alpha-helical hairpin" evidence="4">
    <location>
        <begin position="104"/>
        <end position="155"/>
    </location>
</feature>
<evidence type="ECO:0000256" key="2">
    <source>
        <dbReference type="ARBA" id="ARBA00009477"/>
    </source>
</evidence>
<name>A0A557NXG3_9VIBR</name>
<dbReference type="SUPFAM" id="SSF111369">
    <property type="entry name" value="HlyD-like secretion proteins"/>
    <property type="match status" value="1"/>
</dbReference>